<evidence type="ECO:0000256" key="1">
    <source>
        <dbReference type="ARBA" id="ARBA00004141"/>
    </source>
</evidence>
<dbReference type="Gene3D" id="1.20.1250.20">
    <property type="entry name" value="MFS general substrate transporter like domains"/>
    <property type="match status" value="2"/>
</dbReference>
<comment type="caution">
    <text evidence="8">The sequence shown here is derived from an EMBL/GenBank/DDBJ whole genome shotgun (WGS) entry which is preliminary data.</text>
</comment>
<gene>
    <name evidence="8" type="ORF">FNAPI_6157</name>
</gene>
<keyword evidence="5 7" id="KW-0472">Membrane</keyword>
<keyword evidence="2" id="KW-0813">Transport</keyword>
<evidence type="ECO:0000256" key="4">
    <source>
        <dbReference type="ARBA" id="ARBA00022989"/>
    </source>
</evidence>
<keyword evidence="3 7" id="KW-0812">Transmembrane</keyword>
<evidence type="ECO:0000313" key="8">
    <source>
        <dbReference type="EMBL" id="KAF5555301.1"/>
    </source>
</evidence>
<comment type="subcellular location">
    <subcellularLocation>
        <location evidence="1">Membrane</location>
        <topology evidence="1">Multi-pass membrane protein</topology>
    </subcellularLocation>
</comment>
<feature type="transmembrane region" description="Helical" evidence="7">
    <location>
        <begin position="216"/>
        <end position="233"/>
    </location>
</feature>
<feature type="transmembrane region" description="Helical" evidence="7">
    <location>
        <begin position="155"/>
        <end position="177"/>
    </location>
</feature>
<dbReference type="Pfam" id="PF07690">
    <property type="entry name" value="MFS_1"/>
    <property type="match status" value="1"/>
</dbReference>
<feature type="transmembrane region" description="Helical" evidence="7">
    <location>
        <begin position="278"/>
        <end position="298"/>
    </location>
</feature>
<proteinExistence type="predicted"/>
<evidence type="ECO:0000256" key="2">
    <source>
        <dbReference type="ARBA" id="ARBA00022448"/>
    </source>
</evidence>
<feature type="transmembrane region" description="Helical" evidence="7">
    <location>
        <begin position="245"/>
        <end position="266"/>
    </location>
</feature>
<dbReference type="GO" id="GO:0022857">
    <property type="term" value="F:transmembrane transporter activity"/>
    <property type="evidence" value="ECO:0007669"/>
    <property type="project" value="InterPro"/>
</dbReference>
<dbReference type="Proteomes" id="UP000574317">
    <property type="component" value="Unassembled WGS sequence"/>
</dbReference>
<keyword evidence="9" id="KW-1185">Reference proteome</keyword>
<feature type="transmembrane region" description="Helical" evidence="7">
    <location>
        <begin position="12"/>
        <end position="36"/>
    </location>
</feature>
<evidence type="ECO:0000256" key="3">
    <source>
        <dbReference type="ARBA" id="ARBA00022692"/>
    </source>
</evidence>
<evidence type="ECO:0000256" key="5">
    <source>
        <dbReference type="ARBA" id="ARBA00023136"/>
    </source>
</evidence>
<keyword evidence="4 7" id="KW-1133">Transmembrane helix</keyword>
<dbReference type="EMBL" id="JAAOAO010000220">
    <property type="protein sequence ID" value="KAF5555301.1"/>
    <property type="molecule type" value="Genomic_DNA"/>
</dbReference>
<evidence type="ECO:0000313" key="9">
    <source>
        <dbReference type="Proteomes" id="UP000574317"/>
    </source>
</evidence>
<name>A0A8H5JLG8_9HYPO</name>
<reference evidence="8 9" key="1">
    <citation type="submission" date="2020-05" db="EMBL/GenBank/DDBJ databases">
        <title>Identification and distribution of gene clusters putatively required for synthesis of sphingolipid metabolism inhibitors in phylogenetically diverse species of the filamentous fungus Fusarium.</title>
        <authorList>
            <person name="Kim H.-S."/>
            <person name="Busman M."/>
            <person name="Brown D.W."/>
            <person name="Divon H."/>
            <person name="Uhlig S."/>
            <person name="Proctor R.H."/>
        </authorList>
    </citation>
    <scope>NUCLEOTIDE SEQUENCE [LARGE SCALE GENOMIC DNA]</scope>
    <source>
        <strain evidence="8 9">NRRL 25196</strain>
    </source>
</reference>
<keyword evidence="6" id="KW-0325">Glycoprotein</keyword>
<organism evidence="8 9">
    <name type="scientific">Fusarium napiforme</name>
    <dbReference type="NCBI Taxonomy" id="42672"/>
    <lineage>
        <taxon>Eukaryota</taxon>
        <taxon>Fungi</taxon>
        <taxon>Dikarya</taxon>
        <taxon>Ascomycota</taxon>
        <taxon>Pezizomycotina</taxon>
        <taxon>Sordariomycetes</taxon>
        <taxon>Hypocreomycetidae</taxon>
        <taxon>Hypocreales</taxon>
        <taxon>Nectriaceae</taxon>
        <taxon>Fusarium</taxon>
        <taxon>Fusarium fujikuroi species complex</taxon>
    </lineage>
</organism>
<dbReference type="PANTHER" id="PTHR43791:SF70">
    <property type="entry name" value="MAJOR FACILITATOR SUPERFAMILY (MFS) PROFILE DOMAIN-CONTAINING PROTEIN"/>
    <property type="match status" value="1"/>
</dbReference>
<sequence>MAASSNFGGFAALRFLLGAAESIQFAAFFIITNMWYTREEQPIRLMAWYGMSPIAIIVGSLFAYGIGHIDSGIALEVSVYHLRERERIVALRRMEDAKTGVESKQFKMDQAIEALLNPKVWIAGLSTIEGNNLNGIGLFQSLVIRGFGFTPLQTALLQVPTGVIEIIGLTVFCTLASRIRNSRLALASLANALAIVGASMLYAFDVHQRWRLMPGFWAMMVFIPCGFLLRMGTISGNIASHTKKVTAQAIVFTCYCCGCIVGPQLYTTPPYKQGLRANIVALAVSLFSGVSNIAYMYYENRKRKAFLEANRHLLNKPQRKLLADHSITRPSRGYDFIEGVTIDNGGSLHYPKFVVYRHDAIIPVGVIMYTRKGWEPL</sequence>
<feature type="transmembrane region" description="Helical" evidence="7">
    <location>
        <begin position="48"/>
        <end position="67"/>
    </location>
</feature>
<feature type="transmembrane region" description="Helical" evidence="7">
    <location>
        <begin position="184"/>
        <end position="204"/>
    </location>
</feature>
<dbReference type="PANTHER" id="PTHR43791">
    <property type="entry name" value="PERMEASE-RELATED"/>
    <property type="match status" value="1"/>
</dbReference>
<dbReference type="Gene3D" id="6.20.320.10">
    <property type="match status" value="1"/>
</dbReference>
<protein>
    <submittedName>
        <fullName evidence="8">Allantoate permease</fullName>
    </submittedName>
</protein>
<accession>A0A8H5JLG8</accession>
<dbReference type="SUPFAM" id="SSF103473">
    <property type="entry name" value="MFS general substrate transporter"/>
    <property type="match status" value="1"/>
</dbReference>
<dbReference type="GO" id="GO:0016020">
    <property type="term" value="C:membrane"/>
    <property type="evidence" value="ECO:0007669"/>
    <property type="project" value="UniProtKB-SubCell"/>
</dbReference>
<dbReference type="InterPro" id="IPR011701">
    <property type="entry name" value="MFS"/>
</dbReference>
<evidence type="ECO:0000256" key="6">
    <source>
        <dbReference type="ARBA" id="ARBA00023180"/>
    </source>
</evidence>
<dbReference type="AlphaFoldDB" id="A0A8H5JLG8"/>
<evidence type="ECO:0000256" key="7">
    <source>
        <dbReference type="SAM" id="Phobius"/>
    </source>
</evidence>
<dbReference type="InterPro" id="IPR036259">
    <property type="entry name" value="MFS_trans_sf"/>
</dbReference>